<dbReference type="InterPro" id="IPR000014">
    <property type="entry name" value="PAS"/>
</dbReference>
<feature type="domain" description="PAS" evidence="10">
    <location>
        <begin position="24"/>
        <end position="81"/>
    </location>
</feature>
<dbReference type="InterPro" id="IPR050482">
    <property type="entry name" value="Sensor_HK_TwoCompSys"/>
</dbReference>
<dbReference type="InterPro" id="IPR003594">
    <property type="entry name" value="HATPase_dom"/>
</dbReference>
<dbReference type="InterPro" id="IPR036890">
    <property type="entry name" value="HATPase_C_sf"/>
</dbReference>
<dbReference type="EMBL" id="CAKMMF010000013">
    <property type="protein sequence ID" value="CAH1206768.1"/>
    <property type="molecule type" value="Genomic_DNA"/>
</dbReference>
<dbReference type="PANTHER" id="PTHR24421">
    <property type="entry name" value="NITRATE/NITRITE SENSOR PROTEIN NARX-RELATED"/>
    <property type="match status" value="1"/>
</dbReference>
<comment type="caution">
    <text evidence="12">The sequence shown here is derived from an EMBL/GenBank/DDBJ whole genome shotgun (WGS) entry which is preliminary data.</text>
</comment>
<dbReference type="InterPro" id="IPR013655">
    <property type="entry name" value="PAS_fold_3"/>
</dbReference>
<dbReference type="PROSITE" id="PS50109">
    <property type="entry name" value="HIS_KIN"/>
    <property type="match status" value="1"/>
</dbReference>
<comment type="catalytic activity">
    <reaction evidence="1">
        <text>ATP + protein L-histidine = ADP + protein N-phospho-L-histidine.</text>
        <dbReference type="EC" id="2.7.13.3"/>
    </reaction>
</comment>
<gene>
    <name evidence="12" type="ORF">PAECIP111893_02606</name>
</gene>
<dbReference type="NCBIfam" id="TIGR00229">
    <property type="entry name" value="sensory_box"/>
    <property type="match status" value="4"/>
</dbReference>
<evidence type="ECO:0000256" key="1">
    <source>
        <dbReference type="ARBA" id="ARBA00000085"/>
    </source>
</evidence>
<organism evidence="12 13">
    <name type="scientific">Paenibacillus plantiphilus</name>
    <dbReference type="NCBI Taxonomy" id="2905650"/>
    <lineage>
        <taxon>Bacteria</taxon>
        <taxon>Bacillati</taxon>
        <taxon>Bacillota</taxon>
        <taxon>Bacilli</taxon>
        <taxon>Bacillales</taxon>
        <taxon>Paenibacillaceae</taxon>
        <taxon>Paenibacillus</taxon>
    </lineage>
</organism>
<feature type="coiled-coil region" evidence="8">
    <location>
        <begin position="4"/>
        <end position="38"/>
    </location>
</feature>
<evidence type="ECO:0000256" key="6">
    <source>
        <dbReference type="ARBA" id="ARBA00022840"/>
    </source>
</evidence>
<keyword evidence="6" id="KW-0067">ATP-binding</keyword>
<evidence type="ECO:0000256" key="2">
    <source>
        <dbReference type="ARBA" id="ARBA00012438"/>
    </source>
</evidence>
<dbReference type="SUPFAM" id="SSF55874">
    <property type="entry name" value="ATPase domain of HSP90 chaperone/DNA topoisomerase II/histidine kinase"/>
    <property type="match status" value="1"/>
</dbReference>
<keyword evidence="4" id="KW-0547">Nucleotide-binding</keyword>
<dbReference type="PROSITE" id="PS50112">
    <property type="entry name" value="PAS"/>
    <property type="match status" value="3"/>
</dbReference>
<dbReference type="Pfam" id="PF02518">
    <property type="entry name" value="HATPase_c"/>
    <property type="match status" value="1"/>
</dbReference>
<dbReference type="InterPro" id="IPR000700">
    <property type="entry name" value="PAS-assoc_C"/>
</dbReference>
<reference evidence="12" key="1">
    <citation type="submission" date="2022-01" db="EMBL/GenBank/DDBJ databases">
        <authorList>
            <person name="Criscuolo A."/>
        </authorList>
    </citation>
    <scope>NUCLEOTIDE SEQUENCE</scope>
    <source>
        <strain evidence="12">CIP111893</strain>
    </source>
</reference>
<evidence type="ECO:0000256" key="3">
    <source>
        <dbReference type="ARBA" id="ARBA00022679"/>
    </source>
</evidence>
<dbReference type="Gene3D" id="3.30.450.20">
    <property type="entry name" value="PAS domain"/>
    <property type="match status" value="4"/>
</dbReference>
<feature type="domain" description="Histidine kinase" evidence="9">
    <location>
        <begin position="785"/>
        <end position="875"/>
    </location>
</feature>
<evidence type="ECO:0000259" key="9">
    <source>
        <dbReference type="PROSITE" id="PS50109"/>
    </source>
</evidence>
<protein>
    <recommendedName>
        <fullName evidence="2">histidine kinase</fullName>
        <ecNumber evidence="2">2.7.13.3</ecNumber>
    </recommendedName>
</protein>
<sequence length="875" mass="99899">MHAHDSLESAESKTARAIEQAERKLKLFENMLHMIEVAIWSVDVLKGQFLYVSEAVTGITGCQPDQLVDPSSWSNFVHEEDISLYEEWAKKIGQGIPATSEYRIYHKNGEARWIQARMMPVLDECGQVIQLDGMMVDTTTKKEMEAQLHRSEQRYKSMFHYNSDIICELDLDGDIRAINPAAEKITGERLYGADINFPFEEVFGGDNLHKLAHYFNLAIQGHSQHYEVSSRHQNGKSFQWSMENVPIYVSNRIEGTFVIARDVTAHKQAEAAFADREAQCRRLVELSPVAIAIYKDGEITFLNPAGEKMLGVTFEGDTYRTNIMDWVHPHDCDYALERMENTLLSGYSPPGEYRIIRADSRVIDISMISIYDSQSASIQLMFEDITVRKQAERALLEGEELNRRLIELSPEAIVLHKDYKFVYVNLAGLELFGVSDLSVLMGESIFDWIHPDFAEDVRKRLGHIYAQHCVSSLVEQQIVQADGTLIDVEVIASTIPYKGDNAGITLFRDIRERKRADEVRQRAEQRIRESEDRHYRLQTSLDRFSHDLFGVMKMSHLERRLVKEVRDVLGTDHVTIMELDSSQIKLCELHETEDGYYLKIGELRGRSKLLCIDEKPAALRIASKRVWLETIARYVSVLLDNFLLIEDLTKELEGTVSQQVTPTWLLRLLFTLSENERKSLSQDLHDSALQEQIVWYRKLEHLMLSSALPKEAQEQLGQIAQGLLDVIYQIRITCNELRPPMLKEAGLASSLHALFEFTQMRTNYSIRFHPAYIEHALNDDQLIGLYRIVQEMLANAAKHSSATEVHIGLTSSSCAVQLQYRDNGVGMKLEATEDSFNSMGIYGMKERVRSLNGTIAFRSPEDGGMAIFICIPIGE</sequence>
<keyword evidence="3" id="KW-0808">Transferase</keyword>
<evidence type="ECO:0000256" key="5">
    <source>
        <dbReference type="ARBA" id="ARBA00022777"/>
    </source>
</evidence>
<dbReference type="PROSITE" id="PS50113">
    <property type="entry name" value="PAC"/>
    <property type="match status" value="1"/>
</dbReference>
<name>A0ABM9C9Q8_9BACL</name>
<dbReference type="CDD" id="cd16917">
    <property type="entry name" value="HATPase_UhpB-NarQ-NarX-like"/>
    <property type="match status" value="1"/>
</dbReference>
<dbReference type="EC" id="2.7.13.3" evidence="2"/>
<keyword evidence="8" id="KW-0175">Coiled coil</keyword>
<evidence type="ECO:0000313" key="12">
    <source>
        <dbReference type="EMBL" id="CAH1206768.1"/>
    </source>
</evidence>
<dbReference type="InterPro" id="IPR011712">
    <property type="entry name" value="Sig_transdc_His_kin_sub3_dim/P"/>
</dbReference>
<dbReference type="InterPro" id="IPR001610">
    <property type="entry name" value="PAC"/>
</dbReference>
<proteinExistence type="predicted"/>
<evidence type="ECO:0000313" key="13">
    <source>
        <dbReference type="Proteomes" id="UP000838686"/>
    </source>
</evidence>
<dbReference type="Pfam" id="PF08447">
    <property type="entry name" value="PAS_3"/>
    <property type="match status" value="1"/>
</dbReference>
<evidence type="ECO:0000259" key="10">
    <source>
        <dbReference type="PROSITE" id="PS50112"/>
    </source>
</evidence>
<keyword evidence="7" id="KW-0902">Two-component regulatory system</keyword>
<dbReference type="InterPro" id="IPR005467">
    <property type="entry name" value="His_kinase_dom"/>
</dbReference>
<evidence type="ECO:0000256" key="4">
    <source>
        <dbReference type="ARBA" id="ARBA00022741"/>
    </source>
</evidence>
<dbReference type="RefSeq" id="WP_236342920.1">
    <property type="nucleotide sequence ID" value="NZ_CAKMMF010000013.1"/>
</dbReference>
<evidence type="ECO:0000256" key="8">
    <source>
        <dbReference type="SAM" id="Coils"/>
    </source>
</evidence>
<evidence type="ECO:0000259" key="11">
    <source>
        <dbReference type="PROSITE" id="PS50113"/>
    </source>
</evidence>
<dbReference type="Pfam" id="PF13188">
    <property type="entry name" value="PAS_8"/>
    <property type="match status" value="2"/>
</dbReference>
<dbReference type="SUPFAM" id="SSF55785">
    <property type="entry name" value="PYP-like sensor domain (PAS domain)"/>
    <property type="match status" value="4"/>
</dbReference>
<feature type="domain" description="PAS" evidence="10">
    <location>
        <begin position="398"/>
        <end position="468"/>
    </location>
</feature>
<dbReference type="InterPro" id="IPR035965">
    <property type="entry name" value="PAS-like_dom_sf"/>
</dbReference>
<dbReference type="SMART" id="SM00387">
    <property type="entry name" value="HATPase_c"/>
    <property type="match status" value="1"/>
</dbReference>
<accession>A0ABM9C9Q8</accession>
<dbReference type="Gene3D" id="3.30.565.10">
    <property type="entry name" value="Histidine kinase-like ATPase, C-terminal domain"/>
    <property type="match status" value="1"/>
</dbReference>
<dbReference type="CDD" id="cd00130">
    <property type="entry name" value="PAS"/>
    <property type="match status" value="4"/>
</dbReference>
<feature type="domain" description="PAS" evidence="10">
    <location>
        <begin position="276"/>
        <end position="346"/>
    </location>
</feature>
<dbReference type="Pfam" id="PF07730">
    <property type="entry name" value="HisKA_3"/>
    <property type="match status" value="1"/>
</dbReference>
<dbReference type="InterPro" id="IPR013656">
    <property type="entry name" value="PAS_4"/>
</dbReference>
<feature type="domain" description="PAC" evidence="11">
    <location>
        <begin position="98"/>
        <end position="150"/>
    </location>
</feature>
<evidence type="ECO:0000256" key="7">
    <source>
        <dbReference type="ARBA" id="ARBA00023012"/>
    </source>
</evidence>
<keyword evidence="13" id="KW-1185">Reference proteome</keyword>
<dbReference type="PANTHER" id="PTHR24421:SF60">
    <property type="entry name" value="SENSOR HISTIDINE KINASE COMP"/>
    <property type="match status" value="1"/>
</dbReference>
<dbReference type="Proteomes" id="UP000838686">
    <property type="component" value="Unassembled WGS sequence"/>
</dbReference>
<dbReference type="SMART" id="SM00091">
    <property type="entry name" value="PAS"/>
    <property type="match status" value="4"/>
</dbReference>
<dbReference type="SMART" id="SM00086">
    <property type="entry name" value="PAC"/>
    <property type="match status" value="4"/>
</dbReference>
<keyword evidence="5" id="KW-0418">Kinase</keyword>
<dbReference type="Pfam" id="PF08448">
    <property type="entry name" value="PAS_4"/>
    <property type="match status" value="1"/>
</dbReference>